<dbReference type="STRING" id="46224.B4102_3644"/>
<sequence length="82" mass="9341">MGMGFYWAGLLFWVLSGAYFFLFIGGLLARSWRALVASGIAVILPSLYFFGAENWLRLAILLPFLSFILAYLVRKKDPYKIV</sequence>
<dbReference type="Proteomes" id="UP000075666">
    <property type="component" value="Unassembled WGS sequence"/>
</dbReference>
<keyword evidence="1" id="KW-0472">Membrane</keyword>
<evidence type="ECO:0000313" key="2">
    <source>
        <dbReference type="EMBL" id="KYC94293.1"/>
    </source>
</evidence>
<keyword evidence="1" id="KW-1133">Transmembrane helix</keyword>
<feature type="transmembrane region" description="Helical" evidence="1">
    <location>
        <begin position="55"/>
        <end position="73"/>
    </location>
</feature>
<feature type="transmembrane region" description="Helical" evidence="1">
    <location>
        <begin position="6"/>
        <end position="25"/>
    </location>
</feature>
<feature type="transmembrane region" description="Helical" evidence="1">
    <location>
        <begin position="32"/>
        <end position="49"/>
    </location>
</feature>
<proteinExistence type="predicted"/>
<keyword evidence="1" id="KW-0812">Transmembrane</keyword>
<dbReference type="EMBL" id="LQYN01000102">
    <property type="protein sequence ID" value="KYC94293.1"/>
    <property type="molecule type" value="Genomic_DNA"/>
</dbReference>
<dbReference type="AlphaFoldDB" id="A0A150KMB4"/>
<evidence type="ECO:0000313" key="3">
    <source>
        <dbReference type="Proteomes" id="UP000075666"/>
    </source>
</evidence>
<comment type="caution">
    <text evidence="2">The sequence shown here is derived from an EMBL/GenBank/DDBJ whole genome shotgun (WGS) entry which is preliminary data.</text>
</comment>
<keyword evidence="3" id="KW-1185">Reference proteome</keyword>
<protein>
    <submittedName>
        <fullName evidence="2">Uncharacterized protein</fullName>
    </submittedName>
</protein>
<name>A0A150KMB4_9BACI</name>
<evidence type="ECO:0000256" key="1">
    <source>
        <dbReference type="SAM" id="Phobius"/>
    </source>
</evidence>
<gene>
    <name evidence="2" type="ORF">B4102_3644</name>
</gene>
<organism evidence="2 3">
    <name type="scientific">Heyndrickxia sporothermodurans</name>
    <dbReference type="NCBI Taxonomy" id="46224"/>
    <lineage>
        <taxon>Bacteria</taxon>
        <taxon>Bacillati</taxon>
        <taxon>Bacillota</taxon>
        <taxon>Bacilli</taxon>
        <taxon>Bacillales</taxon>
        <taxon>Bacillaceae</taxon>
        <taxon>Heyndrickxia</taxon>
    </lineage>
</organism>
<accession>A0A150KMB4</accession>
<reference evidence="2 3" key="1">
    <citation type="submission" date="2016-01" db="EMBL/GenBank/DDBJ databases">
        <title>Genome Sequences of Twelve Sporeforming Bacillus Species Isolated from Foods.</title>
        <authorList>
            <person name="Berendsen E.M."/>
            <person name="Wells-Bennik M.H."/>
            <person name="Krawcyk A.O."/>
            <person name="De Jong A."/>
            <person name="Holsappel S."/>
            <person name="Eijlander R.T."/>
            <person name="Kuipers O.P."/>
        </authorList>
    </citation>
    <scope>NUCLEOTIDE SEQUENCE [LARGE SCALE GENOMIC DNA]</scope>
    <source>
        <strain evidence="2 3">B4102</strain>
    </source>
</reference>
<dbReference type="PATRIC" id="fig|46224.3.peg.325"/>